<evidence type="ECO:0000313" key="1">
    <source>
        <dbReference type="EMBL" id="KAK3749228.1"/>
    </source>
</evidence>
<keyword evidence="2" id="KW-1185">Reference proteome</keyword>
<gene>
    <name evidence="1" type="ORF">RRG08_038614</name>
</gene>
<proteinExistence type="predicted"/>
<dbReference type="Proteomes" id="UP001283361">
    <property type="component" value="Unassembled WGS sequence"/>
</dbReference>
<accession>A0AAE1D0H8</accession>
<dbReference type="EMBL" id="JAWDGP010005950">
    <property type="protein sequence ID" value="KAK3749228.1"/>
    <property type="molecule type" value="Genomic_DNA"/>
</dbReference>
<evidence type="ECO:0000313" key="2">
    <source>
        <dbReference type="Proteomes" id="UP001283361"/>
    </source>
</evidence>
<organism evidence="1 2">
    <name type="scientific">Elysia crispata</name>
    <name type="common">lettuce slug</name>
    <dbReference type="NCBI Taxonomy" id="231223"/>
    <lineage>
        <taxon>Eukaryota</taxon>
        <taxon>Metazoa</taxon>
        <taxon>Spiralia</taxon>
        <taxon>Lophotrochozoa</taxon>
        <taxon>Mollusca</taxon>
        <taxon>Gastropoda</taxon>
        <taxon>Heterobranchia</taxon>
        <taxon>Euthyneura</taxon>
        <taxon>Panpulmonata</taxon>
        <taxon>Sacoglossa</taxon>
        <taxon>Placobranchoidea</taxon>
        <taxon>Plakobranchidae</taxon>
        <taxon>Elysia</taxon>
    </lineage>
</organism>
<dbReference type="AlphaFoldDB" id="A0AAE1D0H8"/>
<comment type="caution">
    <text evidence="1">The sequence shown here is derived from an EMBL/GenBank/DDBJ whole genome shotgun (WGS) entry which is preliminary data.</text>
</comment>
<reference evidence="1" key="1">
    <citation type="journal article" date="2023" name="G3 (Bethesda)">
        <title>A reference genome for the long-term kleptoplast-retaining sea slug Elysia crispata morphotype clarki.</title>
        <authorList>
            <person name="Eastman K.E."/>
            <person name="Pendleton A.L."/>
            <person name="Shaikh M.A."/>
            <person name="Suttiyut T."/>
            <person name="Ogas R."/>
            <person name="Tomko P."/>
            <person name="Gavelis G."/>
            <person name="Widhalm J.R."/>
            <person name="Wisecaver J.H."/>
        </authorList>
    </citation>
    <scope>NUCLEOTIDE SEQUENCE</scope>
    <source>
        <strain evidence="1">ECLA1</strain>
    </source>
</reference>
<sequence>MGVNLPRSLAIEVKTQALEQRGCSIQRVYKVIPCEGHQDLCCNSGGETKNIYQSKQTAQQTEPARKKINIYGWVLTLRIHSHFLQLIRWTGLGERRRHGGDTNLGPHAEDVRTSINLVGLPGSLARLLYLAYPVFCSSNEAPAYDRLVEGRPNLNTCGYVQNLSFEQSTVCESPVDMFRASVLNRVRCASHLWICSEPQF</sequence>
<name>A0AAE1D0H8_9GAST</name>
<protein>
    <submittedName>
        <fullName evidence="1">Uncharacterized protein</fullName>
    </submittedName>
</protein>